<accession>Q7MKG6</accession>
<dbReference type="EMBL" id="BA000037">
    <property type="protein sequence ID" value="BAC94592.1"/>
    <property type="molecule type" value="Genomic_DNA"/>
</dbReference>
<evidence type="ECO:0000313" key="2">
    <source>
        <dbReference type="Proteomes" id="UP000002675"/>
    </source>
</evidence>
<dbReference type="Proteomes" id="UP000002675">
    <property type="component" value="Chromosome I"/>
</dbReference>
<name>Q7MKG6_VIBVY</name>
<proteinExistence type="predicted"/>
<evidence type="ECO:0008006" key="3">
    <source>
        <dbReference type="Google" id="ProtNLM"/>
    </source>
</evidence>
<protein>
    <recommendedName>
        <fullName evidence="3">DUF3265 domain-containing protein</fullName>
    </recommendedName>
</protein>
<sequence>MRIFLMFLACSYLITQKREKDAKNKCYNNLFKSDSQRVAFLLCVVFSV</sequence>
<reference evidence="1 2" key="1">
    <citation type="journal article" date="2003" name="Genome Res.">
        <title>Comparative genome analysis of Vibrio vulnificus, a marine pathogen.</title>
        <authorList>
            <person name="Chen C.Y."/>
            <person name="Wu K.M."/>
            <person name="Chang Y.C."/>
            <person name="Chang C.H."/>
            <person name="Tsai H.C."/>
            <person name="Liao T.L."/>
            <person name="Liu Y.M."/>
            <person name="Chen H.J."/>
            <person name="Shen A.B."/>
            <person name="Li J.C."/>
            <person name="Su T.L."/>
            <person name="Shao C.P."/>
            <person name="Lee C.T."/>
            <person name="Hor L.I."/>
            <person name="Tsai S.F."/>
        </authorList>
    </citation>
    <scope>NUCLEOTIDE SEQUENCE [LARGE SCALE GENOMIC DNA]</scope>
    <source>
        <strain evidence="1 2">YJ016</strain>
    </source>
</reference>
<evidence type="ECO:0000313" key="1">
    <source>
        <dbReference type="EMBL" id="BAC94592.1"/>
    </source>
</evidence>
<gene>
    <name evidence="1" type="ordered locus">VV1828</name>
</gene>
<organism evidence="1 2">
    <name type="scientific">Vibrio vulnificus (strain YJ016)</name>
    <dbReference type="NCBI Taxonomy" id="196600"/>
    <lineage>
        <taxon>Bacteria</taxon>
        <taxon>Pseudomonadati</taxon>
        <taxon>Pseudomonadota</taxon>
        <taxon>Gammaproteobacteria</taxon>
        <taxon>Vibrionales</taxon>
        <taxon>Vibrionaceae</taxon>
        <taxon>Vibrio</taxon>
    </lineage>
</organism>
<dbReference type="KEGG" id="vvy:VV1828"/>
<dbReference type="HOGENOM" id="CLU_3159299_0_0_6"/>
<dbReference type="AlphaFoldDB" id="Q7MKG6"/>